<dbReference type="EMBL" id="CP108264">
    <property type="protein sequence ID" value="WTU75851.1"/>
    <property type="molecule type" value="Genomic_DNA"/>
</dbReference>
<reference evidence="1" key="1">
    <citation type="submission" date="2022-10" db="EMBL/GenBank/DDBJ databases">
        <title>The complete genomes of actinobacterial strains from the NBC collection.</title>
        <authorList>
            <person name="Joergensen T.S."/>
            <person name="Alvarez Arevalo M."/>
            <person name="Sterndorff E.B."/>
            <person name="Faurdal D."/>
            <person name="Vuksanovic O."/>
            <person name="Mourched A.-S."/>
            <person name="Charusanti P."/>
            <person name="Shaw S."/>
            <person name="Blin K."/>
            <person name="Weber T."/>
        </authorList>
    </citation>
    <scope>NUCLEOTIDE SEQUENCE</scope>
    <source>
        <strain evidence="1">NBC_00049</strain>
    </source>
</reference>
<sequence>MVMEPSVQEFDLDEFDLDVRIAVSSGFDAIEGGFSNWHSCKGTCEYCIPPSISCK</sequence>
<dbReference type="NCBIfam" id="NF038155">
    <property type="entry name" value="lanthi_I_FDLD"/>
    <property type="match status" value="1"/>
</dbReference>
<proteinExistence type="predicted"/>
<gene>
    <name evidence="1" type="ORF">OG327_22370</name>
</gene>
<evidence type="ECO:0000313" key="1">
    <source>
        <dbReference type="EMBL" id="WTU75851.1"/>
    </source>
</evidence>
<name>A0AAU2JVN2_9ACTN</name>
<dbReference type="AlphaFoldDB" id="A0AAU2JVN2"/>
<organism evidence="1">
    <name type="scientific">Streptomyces sp. NBC_00049</name>
    <dbReference type="NCBI Taxonomy" id="2903617"/>
    <lineage>
        <taxon>Bacteria</taxon>
        <taxon>Bacillati</taxon>
        <taxon>Actinomycetota</taxon>
        <taxon>Actinomycetes</taxon>
        <taxon>Kitasatosporales</taxon>
        <taxon>Streptomycetaceae</taxon>
        <taxon>Streptomyces</taxon>
    </lineage>
</organism>
<accession>A0AAU2JVN2</accession>
<protein>
    <submittedName>
        <fullName evidence="1">FDLD family class I lanthipeptide</fullName>
    </submittedName>
</protein>